<evidence type="ECO:0000313" key="1">
    <source>
        <dbReference type="EMBL" id="GAA3211430.1"/>
    </source>
</evidence>
<sequence length="335" mass="37384">MTAVLEPPVILVKQPVPPPVDQVPVRPPVEPAKPAVLMNPPVAVRPDPVRPVPALAELEARRLVLEAWREARLSSPSGRVHFLTTIDTWLSRGWGLAFYAVGAHVTVYSCGHPDALLPRPPRRLARPRGAGRLTGLYLGEPLFPGDKSDYQVGGVRETGGLPFVSELAIGVHGDDLHLMPYDEALDGVRSVEAAFTARTYGEARDLGLDVDDRRRCLDYYVQLVCRAHEDVDEQFLRARSTQDLWKAVRPADDQPFDLDEHPCYGETLWRPVPTVRGPWVDAGFRERFGTVDRDWRTGLERLPGEHANDVLAHLRDHGWSVARDDGLFAAYWPDS</sequence>
<dbReference type="EMBL" id="BAAAUV010000006">
    <property type="protein sequence ID" value="GAA3211430.1"/>
    <property type="molecule type" value="Genomic_DNA"/>
</dbReference>
<reference evidence="2" key="1">
    <citation type="journal article" date="2019" name="Int. J. Syst. Evol. Microbiol.">
        <title>The Global Catalogue of Microorganisms (GCM) 10K type strain sequencing project: providing services to taxonomists for standard genome sequencing and annotation.</title>
        <authorList>
            <consortium name="The Broad Institute Genomics Platform"/>
            <consortium name="The Broad Institute Genome Sequencing Center for Infectious Disease"/>
            <person name="Wu L."/>
            <person name="Ma J."/>
        </authorList>
    </citation>
    <scope>NUCLEOTIDE SEQUENCE [LARGE SCALE GENOMIC DNA]</scope>
    <source>
        <strain evidence="2">JCM 9377</strain>
    </source>
</reference>
<organism evidence="1 2">
    <name type="scientific">Actinocorallia longicatena</name>
    <dbReference type="NCBI Taxonomy" id="111803"/>
    <lineage>
        <taxon>Bacteria</taxon>
        <taxon>Bacillati</taxon>
        <taxon>Actinomycetota</taxon>
        <taxon>Actinomycetes</taxon>
        <taxon>Streptosporangiales</taxon>
        <taxon>Thermomonosporaceae</taxon>
        <taxon>Actinocorallia</taxon>
    </lineage>
</organism>
<proteinExistence type="predicted"/>
<comment type="caution">
    <text evidence="1">The sequence shown here is derived from an EMBL/GenBank/DDBJ whole genome shotgun (WGS) entry which is preliminary data.</text>
</comment>
<dbReference type="Proteomes" id="UP001501237">
    <property type="component" value="Unassembled WGS sequence"/>
</dbReference>
<accession>A0ABP6Q8R8</accession>
<protein>
    <submittedName>
        <fullName evidence="1">Uncharacterized protein</fullName>
    </submittedName>
</protein>
<dbReference type="RefSeq" id="WP_344828235.1">
    <property type="nucleotide sequence ID" value="NZ_BAAAUV010000006.1"/>
</dbReference>
<evidence type="ECO:0000313" key="2">
    <source>
        <dbReference type="Proteomes" id="UP001501237"/>
    </source>
</evidence>
<keyword evidence="2" id="KW-1185">Reference proteome</keyword>
<name>A0ABP6Q8R8_9ACTN</name>
<gene>
    <name evidence="1" type="ORF">GCM10010468_30120</name>
</gene>